<organism evidence="3 4">
    <name type="scientific">Lysinibacillus xylanilyticus</name>
    <dbReference type="NCBI Taxonomy" id="582475"/>
    <lineage>
        <taxon>Bacteria</taxon>
        <taxon>Bacillati</taxon>
        <taxon>Bacillota</taxon>
        <taxon>Bacilli</taxon>
        <taxon>Bacillales</taxon>
        <taxon>Bacillaceae</taxon>
        <taxon>Lysinibacillus</taxon>
    </lineage>
</organism>
<keyword evidence="1" id="KW-0233">DNA recombination</keyword>
<dbReference type="Gene3D" id="1.10.443.10">
    <property type="entry name" value="Intergrase catalytic core"/>
    <property type="match status" value="1"/>
</dbReference>
<reference evidence="3 4" key="1">
    <citation type="submission" date="2024-07" db="EMBL/GenBank/DDBJ databases">
        <title>Characterization of a bacterium isolated from hydrolysated instant sea cucumber by whole-genome sequencing and metabolomics.</title>
        <authorList>
            <person name="Luo X."/>
            <person name="Zhang Z."/>
            <person name="Zheng Z."/>
            <person name="Zhang W."/>
            <person name="Ming T."/>
            <person name="Jiao L."/>
            <person name="Su X."/>
            <person name="Kong F."/>
            <person name="Xu J."/>
        </authorList>
    </citation>
    <scope>NUCLEOTIDE SEQUENCE [LARGE SCALE GENOMIC DNA]</scope>
    <source>
        <strain evidence="3 4">XL-2024</strain>
    </source>
</reference>
<dbReference type="InterPro" id="IPR002104">
    <property type="entry name" value="Integrase_catalytic"/>
</dbReference>
<keyword evidence="4" id="KW-1185">Reference proteome</keyword>
<comment type="caution">
    <text evidence="3">The sequence shown here is derived from an EMBL/GenBank/DDBJ whole genome shotgun (WGS) entry which is preliminary data.</text>
</comment>
<evidence type="ECO:0000259" key="2">
    <source>
        <dbReference type="PROSITE" id="PS51898"/>
    </source>
</evidence>
<evidence type="ECO:0000313" key="4">
    <source>
        <dbReference type="Proteomes" id="UP001558534"/>
    </source>
</evidence>
<name>A0ABV3W055_9BACI</name>
<gene>
    <name evidence="3" type="ORF">AB1300_15560</name>
</gene>
<dbReference type="EMBL" id="JBFRHK010000009">
    <property type="protein sequence ID" value="MEX3746540.1"/>
    <property type="molecule type" value="Genomic_DNA"/>
</dbReference>
<evidence type="ECO:0000313" key="3">
    <source>
        <dbReference type="EMBL" id="MEX3746540.1"/>
    </source>
</evidence>
<dbReference type="PROSITE" id="PS51898">
    <property type="entry name" value="TYR_RECOMBINASE"/>
    <property type="match status" value="1"/>
</dbReference>
<accession>A0ABV3W055</accession>
<feature type="domain" description="Tyr recombinase" evidence="2">
    <location>
        <begin position="1"/>
        <end position="37"/>
    </location>
</feature>
<dbReference type="SUPFAM" id="SSF56349">
    <property type="entry name" value="DNA breaking-rejoining enzymes"/>
    <property type="match status" value="1"/>
</dbReference>
<dbReference type="Proteomes" id="UP001558534">
    <property type="component" value="Unassembled WGS sequence"/>
</dbReference>
<proteinExistence type="predicted"/>
<sequence length="37" mass="4174">MLFEAGASLKEVQDHLGHSDVKTTMNIYTHVTKKKQS</sequence>
<dbReference type="InterPro" id="IPR013762">
    <property type="entry name" value="Integrase-like_cat_sf"/>
</dbReference>
<evidence type="ECO:0000256" key="1">
    <source>
        <dbReference type="ARBA" id="ARBA00023172"/>
    </source>
</evidence>
<protein>
    <submittedName>
        <fullName evidence="3">Tyrosine-type recombinase/integrase</fullName>
    </submittedName>
</protein>
<dbReference type="Pfam" id="PF00589">
    <property type="entry name" value="Phage_integrase"/>
    <property type="match status" value="1"/>
</dbReference>
<dbReference type="InterPro" id="IPR011010">
    <property type="entry name" value="DNA_brk_join_enz"/>
</dbReference>